<reference evidence="6 7" key="1">
    <citation type="journal article" date="2016" name="Nat. Commun.">
        <title>Ectomycorrhizal ecology is imprinted in the genome of the dominant symbiotic fungus Cenococcum geophilum.</title>
        <authorList>
            <consortium name="DOE Joint Genome Institute"/>
            <person name="Peter M."/>
            <person name="Kohler A."/>
            <person name="Ohm R.A."/>
            <person name="Kuo A."/>
            <person name="Krutzmann J."/>
            <person name="Morin E."/>
            <person name="Arend M."/>
            <person name="Barry K.W."/>
            <person name="Binder M."/>
            <person name="Choi C."/>
            <person name="Clum A."/>
            <person name="Copeland A."/>
            <person name="Grisel N."/>
            <person name="Haridas S."/>
            <person name="Kipfer T."/>
            <person name="LaButti K."/>
            <person name="Lindquist E."/>
            <person name="Lipzen A."/>
            <person name="Maire R."/>
            <person name="Meier B."/>
            <person name="Mihaltcheva S."/>
            <person name="Molinier V."/>
            <person name="Murat C."/>
            <person name="Poggeler S."/>
            <person name="Quandt C.A."/>
            <person name="Sperisen C."/>
            <person name="Tritt A."/>
            <person name="Tisserant E."/>
            <person name="Crous P.W."/>
            <person name="Henrissat B."/>
            <person name="Nehls U."/>
            <person name="Egli S."/>
            <person name="Spatafora J.W."/>
            <person name="Grigoriev I.V."/>
            <person name="Martin F.M."/>
        </authorList>
    </citation>
    <scope>NUCLEOTIDE SEQUENCE [LARGE SCALE GENOMIC DNA]</scope>
    <source>
        <strain evidence="6 7">CBS 207.34</strain>
    </source>
</reference>
<dbReference type="Gene3D" id="3.40.50.150">
    <property type="entry name" value="Vaccinia Virus protein VP39"/>
    <property type="match status" value="1"/>
</dbReference>
<dbReference type="InterPro" id="IPR016461">
    <property type="entry name" value="COMT-like"/>
</dbReference>
<dbReference type="Pfam" id="PF00891">
    <property type="entry name" value="Methyltransf_2"/>
    <property type="match status" value="1"/>
</dbReference>
<keyword evidence="3" id="KW-0949">S-adenosyl-L-methionine</keyword>
<dbReference type="AlphaFoldDB" id="A0A8E2JPB9"/>
<evidence type="ECO:0000313" key="7">
    <source>
        <dbReference type="Proteomes" id="UP000250140"/>
    </source>
</evidence>
<organism evidence="6 7">
    <name type="scientific">Glonium stellatum</name>
    <dbReference type="NCBI Taxonomy" id="574774"/>
    <lineage>
        <taxon>Eukaryota</taxon>
        <taxon>Fungi</taxon>
        <taxon>Dikarya</taxon>
        <taxon>Ascomycota</taxon>
        <taxon>Pezizomycotina</taxon>
        <taxon>Dothideomycetes</taxon>
        <taxon>Pleosporomycetidae</taxon>
        <taxon>Gloniales</taxon>
        <taxon>Gloniaceae</taxon>
        <taxon>Glonium</taxon>
    </lineage>
</organism>
<dbReference type="InterPro" id="IPR012967">
    <property type="entry name" value="COMT_dimerisation"/>
</dbReference>
<gene>
    <name evidence="6" type="ORF">AOQ84DRAFT_225983</name>
</gene>
<dbReference type="Proteomes" id="UP000250140">
    <property type="component" value="Unassembled WGS sequence"/>
</dbReference>
<dbReference type="InterPro" id="IPR036390">
    <property type="entry name" value="WH_DNA-bd_sf"/>
</dbReference>
<dbReference type="PANTHER" id="PTHR43712">
    <property type="entry name" value="PUTATIVE (AFU_ORTHOLOGUE AFUA_4G14580)-RELATED"/>
    <property type="match status" value="1"/>
</dbReference>
<dbReference type="InterPro" id="IPR036388">
    <property type="entry name" value="WH-like_DNA-bd_sf"/>
</dbReference>
<protein>
    <submittedName>
        <fullName evidence="6">S-adenosyl-L-methionine-dependent methyltransferase</fullName>
    </submittedName>
</protein>
<dbReference type="InterPro" id="IPR029063">
    <property type="entry name" value="SAM-dependent_MTases_sf"/>
</dbReference>
<dbReference type="SUPFAM" id="SSF46785">
    <property type="entry name" value="Winged helix' DNA-binding domain"/>
    <property type="match status" value="1"/>
</dbReference>
<dbReference type="InterPro" id="IPR001077">
    <property type="entry name" value="COMT_C"/>
</dbReference>
<accession>A0A8E2JPB9</accession>
<evidence type="ECO:0000256" key="2">
    <source>
        <dbReference type="ARBA" id="ARBA00022679"/>
    </source>
</evidence>
<sequence>MNTSEAVAGQNAAIQESLKDVSVAAESYAQISMKNVGQDGMQETGEVGEARMALVLEAWKLLRAIRGPVDTLFEHFEKVMSHTSACRALLEIGVFDKLPMDGTSMTASELVEALGVDKLLLVRLMRVATAPGPFAEVGPQTYAHTIFSQMYNVPALRGVLKLMCDEYWPPMSQLSEFLKKDGWKNPESETNNPYTFAHRTEGKTMWEYMAQFPERTKAFNYAMQSQTQAAIPTVGLFPFAQELSKFETDGETPLVVDIGGGKGHIAQRIRELCPDIKGRIILQDRPDVIDDISEELPGIERMKYDFFTPQPIKGALIYYIRRCLHDWSDKVCVDILKVIAAAIDPKKSRLLIAEMCLPDQGADIEAAWFDMTMMTLNGRERTKSDWANILDSAGFKLEKVYTSPGTNYGVVEAYLK</sequence>
<evidence type="ECO:0000256" key="3">
    <source>
        <dbReference type="ARBA" id="ARBA00022691"/>
    </source>
</evidence>
<evidence type="ECO:0000259" key="4">
    <source>
        <dbReference type="Pfam" id="PF00891"/>
    </source>
</evidence>
<name>A0A8E2JPB9_9PEZI</name>
<evidence type="ECO:0000256" key="1">
    <source>
        <dbReference type="ARBA" id="ARBA00022603"/>
    </source>
</evidence>
<dbReference type="GO" id="GO:0046983">
    <property type="term" value="F:protein dimerization activity"/>
    <property type="evidence" value="ECO:0007669"/>
    <property type="project" value="InterPro"/>
</dbReference>
<dbReference type="GO" id="GO:0008171">
    <property type="term" value="F:O-methyltransferase activity"/>
    <property type="evidence" value="ECO:0007669"/>
    <property type="project" value="InterPro"/>
</dbReference>
<keyword evidence="7" id="KW-1185">Reference proteome</keyword>
<dbReference type="GO" id="GO:0032259">
    <property type="term" value="P:methylation"/>
    <property type="evidence" value="ECO:0007669"/>
    <property type="project" value="UniProtKB-KW"/>
</dbReference>
<evidence type="ECO:0000313" key="6">
    <source>
        <dbReference type="EMBL" id="OCL04427.1"/>
    </source>
</evidence>
<feature type="domain" description="O-methyltransferase C-terminal" evidence="4">
    <location>
        <begin position="196"/>
        <end position="396"/>
    </location>
</feature>
<evidence type="ECO:0000259" key="5">
    <source>
        <dbReference type="Pfam" id="PF08100"/>
    </source>
</evidence>
<dbReference type="EMBL" id="KV750512">
    <property type="protein sequence ID" value="OCL04427.1"/>
    <property type="molecule type" value="Genomic_DNA"/>
</dbReference>
<dbReference type="Gene3D" id="1.10.10.10">
    <property type="entry name" value="Winged helix-like DNA-binding domain superfamily/Winged helix DNA-binding domain"/>
    <property type="match status" value="1"/>
</dbReference>
<dbReference type="Pfam" id="PF08100">
    <property type="entry name" value="Dimerisation"/>
    <property type="match status" value="1"/>
</dbReference>
<keyword evidence="1 6" id="KW-0489">Methyltransferase</keyword>
<feature type="domain" description="O-methyltransferase dimerisation" evidence="5">
    <location>
        <begin position="84"/>
        <end position="151"/>
    </location>
</feature>
<dbReference type="OrthoDB" id="3340390at2759"/>
<keyword evidence="2 6" id="KW-0808">Transferase</keyword>
<proteinExistence type="predicted"/>
<dbReference type="PROSITE" id="PS51683">
    <property type="entry name" value="SAM_OMT_II"/>
    <property type="match status" value="1"/>
</dbReference>
<dbReference type="PANTHER" id="PTHR43712:SF1">
    <property type="entry name" value="HYPOTHETICAL O-METHYLTRANSFERASE (EUROFUNG)-RELATED"/>
    <property type="match status" value="1"/>
</dbReference>
<dbReference type="SUPFAM" id="SSF53335">
    <property type="entry name" value="S-adenosyl-L-methionine-dependent methyltransferases"/>
    <property type="match status" value="1"/>
</dbReference>